<dbReference type="Pfam" id="PF13456">
    <property type="entry name" value="RVT_3"/>
    <property type="match status" value="1"/>
</dbReference>
<dbReference type="PANTHER" id="PTHR48475">
    <property type="entry name" value="RIBONUCLEASE H"/>
    <property type="match status" value="1"/>
</dbReference>
<feature type="compositionally biased region" description="Basic and acidic residues" evidence="1">
    <location>
        <begin position="7"/>
        <end position="26"/>
    </location>
</feature>
<feature type="region of interest" description="Disordered" evidence="1">
    <location>
        <begin position="58"/>
        <end position="89"/>
    </location>
</feature>
<dbReference type="STRING" id="4096.A0A1U7XU42"/>
<dbReference type="PANTHER" id="PTHR48475:SF2">
    <property type="entry name" value="RIBONUCLEASE H"/>
    <property type="match status" value="1"/>
</dbReference>
<feature type="region of interest" description="Disordered" evidence="1">
    <location>
        <begin position="1"/>
        <end position="26"/>
    </location>
</feature>
<reference evidence="3" key="1">
    <citation type="journal article" date="2013" name="Genome Biol.">
        <title>Reference genomes and transcriptomes of Nicotiana sylvestris and Nicotiana tomentosiformis.</title>
        <authorList>
            <person name="Sierro N."/>
            <person name="Battey J.N."/>
            <person name="Ouadi S."/>
            <person name="Bovet L."/>
            <person name="Goepfert S."/>
            <person name="Bakaher N."/>
            <person name="Peitsch M.C."/>
            <person name="Ivanov N.V."/>
        </authorList>
    </citation>
    <scope>NUCLEOTIDE SEQUENCE [LARGE SCALE GENOMIC DNA]</scope>
</reference>
<evidence type="ECO:0000313" key="3">
    <source>
        <dbReference type="Proteomes" id="UP000189701"/>
    </source>
</evidence>
<dbReference type="InterPro" id="IPR012337">
    <property type="entry name" value="RNaseH-like_sf"/>
</dbReference>
<evidence type="ECO:0000313" key="4">
    <source>
        <dbReference type="RefSeq" id="XP_009793171.1"/>
    </source>
</evidence>
<protein>
    <submittedName>
        <fullName evidence="4">Uncharacterized protein LOC104240088</fullName>
    </submittedName>
</protein>
<feature type="domain" description="RNase H type-1" evidence="2">
    <location>
        <begin position="116"/>
        <end position="172"/>
    </location>
</feature>
<dbReference type="InterPro" id="IPR002156">
    <property type="entry name" value="RNaseH_domain"/>
</dbReference>
<organism evidence="3 4">
    <name type="scientific">Nicotiana sylvestris</name>
    <name type="common">Wood tobacco</name>
    <name type="synonym">South American tobacco</name>
    <dbReference type="NCBI Taxonomy" id="4096"/>
    <lineage>
        <taxon>Eukaryota</taxon>
        <taxon>Viridiplantae</taxon>
        <taxon>Streptophyta</taxon>
        <taxon>Embryophyta</taxon>
        <taxon>Tracheophyta</taxon>
        <taxon>Spermatophyta</taxon>
        <taxon>Magnoliopsida</taxon>
        <taxon>eudicotyledons</taxon>
        <taxon>Gunneridae</taxon>
        <taxon>Pentapetalae</taxon>
        <taxon>asterids</taxon>
        <taxon>lamiids</taxon>
        <taxon>Solanales</taxon>
        <taxon>Solanaceae</taxon>
        <taxon>Nicotianoideae</taxon>
        <taxon>Nicotianeae</taxon>
        <taxon>Nicotiana</taxon>
    </lineage>
</organism>
<dbReference type="GO" id="GO:0003676">
    <property type="term" value="F:nucleic acid binding"/>
    <property type="evidence" value="ECO:0007669"/>
    <property type="project" value="InterPro"/>
</dbReference>
<dbReference type="GO" id="GO:0004523">
    <property type="term" value="F:RNA-DNA hybrid ribonuclease activity"/>
    <property type="evidence" value="ECO:0007669"/>
    <property type="project" value="InterPro"/>
</dbReference>
<evidence type="ECO:0000259" key="2">
    <source>
        <dbReference type="Pfam" id="PF13456"/>
    </source>
</evidence>
<keyword evidence="3" id="KW-1185">Reference proteome</keyword>
<sequence>MIQASTEHGRTDVDSRPDSIQKSEENENIKTTIEELEDVELFIQWLERKVYIGDNLSHEMKGRPPGLMTRKSNEDPSYPPIKQKKRKQGSFKNLVIQDKILRKFNMKLNPEKCVFGVSSGLELAHKLGIEQIIIKSDSQLVVNQMLGTYTAREARMRQYLEKARDLIKRITSTPYHSVGNGQAESTNTVIINNLKKRLEESKGNWPEVLPSILWAYHTTTKTSTGETPFSLVYRAEALIPVEIGEPSTRYIQANEESNEEEMRINLDLLEERREAAFIRLAAQNQVME</sequence>
<proteinExistence type="predicted"/>
<name>A0A1U7XU42_NICSY</name>
<dbReference type="SUPFAM" id="SSF53098">
    <property type="entry name" value="Ribonuclease H-like"/>
    <property type="match status" value="2"/>
</dbReference>
<evidence type="ECO:0000256" key="1">
    <source>
        <dbReference type="SAM" id="MobiDB-lite"/>
    </source>
</evidence>
<dbReference type="RefSeq" id="XP_009793171.1">
    <property type="nucleotide sequence ID" value="XM_009794869.1"/>
</dbReference>
<dbReference type="eggNOG" id="KOG0017">
    <property type="taxonomic scope" value="Eukaryota"/>
</dbReference>
<gene>
    <name evidence="4" type="primary">LOC104240088</name>
</gene>
<dbReference type="AlphaFoldDB" id="A0A1U7XU42"/>
<reference evidence="4" key="2">
    <citation type="submission" date="2025-08" db="UniProtKB">
        <authorList>
            <consortium name="RefSeq"/>
        </authorList>
    </citation>
    <scope>IDENTIFICATION</scope>
    <source>
        <tissue evidence="4">Leaf</tissue>
    </source>
</reference>
<accession>A0A1U7XU42</accession>
<dbReference type="Gene3D" id="3.30.420.10">
    <property type="entry name" value="Ribonuclease H-like superfamily/Ribonuclease H"/>
    <property type="match status" value="1"/>
</dbReference>
<dbReference type="InterPro" id="IPR036397">
    <property type="entry name" value="RNaseH_sf"/>
</dbReference>
<dbReference type="Proteomes" id="UP000189701">
    <property type="component" value="Unplaced"/>
</dbReference>